<proteinExistence type="evidence at transcript level"/>
<dbReference type="InterPro" id="IPR005631">
    <property type="entry name" value="SDH"/>
</dbReference>
<keyword evidence="2" id="KW-0496">Mitochondrion</keyword>
<dbReference type="GO" id="GO:0006121">
    <property type="term" value="P:mitochondrial electron transport, succinate to ubiquinone"/>
    <property type="evidence" value="ECO:0007669"/>
    <property type="project" value="TreeGrafter"/>
</dbReference>
<feature type="non-terminal residue" evidence="4">
    <location>
        <position position="1"/>
    </location>
</feature>
<evidence type="ECO:0000313" key="4">
    <source>
        <dbReference type="EMBL" id="CDG66974.1"/>
    </source>
</evidence>
<protein>
    <submittedName>
        <fullName evidence="4">Succinate dehydrogenase assembly factor 2, mitochondrial</fullName>
    </submittedName>
</protein>
<dbReference type="Gene3D" id="1.10.150.250">
    <property type="entry name" value="Flavinator of succinate dehydrogenase"/>
    <property type="match status" value="1"/>
</dbReference>
<accession>T2M4D4</accession>
<keyword evidence="3" id="KW-0143">Chaperone</keyword>
<dbReference type="HAMAP" id="MF_03057">
    <property type="entry name" value="SDHAF2"/>
    <property type="match status" value="1"/>
</dbReference>
<dbReference type="InterPro" id="IPR036714">
    <property type="entry name" value="SDH_sf"/>
</dbReference>
<dbReference type="GO" id="GO:0034553">
    <property type="term" value="P:mitochondrial respiratory chain complex II assembly"/>
    <property type="evidence" value="ECO:0007669"/>
    <property type="project" value="TreeGrafter"/>
</dbReference>
<evidence type="ECO:0000256" key="3">
    <source>
        <dbReference type="ARBA" id="ARBA00023186"/>
    </source>
</evidence>
<evidence type="ECO:0000256" key="1">
    <source>
        <dbReference type="ARBA" id="ARBA00004305"/>
    </source>
</evidence>
<dbReference type="PANTHER" id="PTHR12469">
    <property type="entry name" value="PROTEIN EMI5 HOMOLOG, MITOCHONDRIAL"/>
    <property type="match status" value="1"/>
</dbReference>
<dbReference type="EMBL" id="HAAD01000742">
    <property type="protein sequence ID" value="CDG66974.1"/>
    <property type="molecule type" value="mRNA"/>
</dbReference>
<dbReference type="PANTHER" id="PTHR12469:SF2">
    <property type="entry name" value="SUCCINATE DEHYDROGENASE ASSEMBLY FACTOR 2, MITOCHONDRIAL"/>
    <property type="match status" value="1"/>
</dbReference>
<dbReference type="AlphaFoldDB" id="T2M4D4"/>
<gene>
    <name evidence="4" type="primary">SDHAF2</name>
</gene>
<dbReference type="GO" id="GO:0005759">
    <property type="term" value="C:mitochondrial matrix"/>
    <property type="evidence" value="ECO:0007669"/>
    <property type="project" value="UniProtKB-SubCell"/>
</dbReference>
<dbReference type="FunFam" id="1.10.150.250:FF:000002">
    <property type="entry name" value="Succinate dehydrogenase assembly factor 2, mitochondrial"/>
    <property type="match status" value="1"/>
</dbReference>
<dbReference type="GO" id="GO:0006099">
    <property type="term" value="P:tricarboxylic acid cycle"/>
    <property type="evidence" value="ECO:0007669"/>
    <property type="project" value="TreeGrafter"/>
</dbReference>
<reference evidence="4" key="1">
    <citation type="journal article" date="2013" name="Genome Biol. Evol.">
        <title>Punctuated emergences of genetic and phenotypic innovations in eumetazoan, bilaterian, euteleostome, and hominidae ancestors.</title>
        <authorList>
            <person name="Wenger Y."/>
            <person name="Galliot B."/>
        </authorList>
    </citation>
    <scope>NUCLEOTIDE SEQUENCE</scope>
    <source>
        <tissue evidence="4">Whole animals</tissue>
    </source>
</reference>
<comment type="subcellular location">
    <subcellularLocation>
        <location evidence="1">Mitochondrion matrix</location>
    </subcellularLocation>
</comment>
<dbReference type="SUPFAM" id="SSF109910">
    <property type="entry name" value="YgfY-like"/>
    <property type="match status" value="1"/>
</dbReference>
<dbReference type="OrthoDB" id="284292at2759"/>
<name>T2M4D4_HYDVU</name>
<evidence type="ECO:0000256" key="2">
    <source>
        <dbReference type="ARBA" id="ARBA00023128"/>
    </source>
</evidence>
<dbReference type="InterPro" id="IPR028882">
    <property type="entry name" value="SDHAF2"/>
</dbReference>
<dbReference type="Pfam" id="PF03937">
    <property type="entry name" value="Sdh5"/>
    <property type="match status" value="1"/>
</dbReference>
<organism evidence="4">
    <name type="scientific">Hydra vulgaris</name>
    <name type="common">Hydra</name>
    <name type="synonym">Hydra attenuata</name>
    <dbReference type="NCBI Taxonomy" id="6087"/>
    <lineage>
        <taxon>Eukaryota</taxon>
        <taxon>Metazoa</taxon>
        <taxon>Cnidaria</taxon>
        <taxon>Hydrozoa</taxon>
        <taxon>Hydroidolina</taxon>
        <taxon>Anthoathecata</taxon>
        <taxon>Aplanulata</taxon>
        <taxon>Hydridae</taxon>
        <taxon>Hydra</taxon>
    </lineage>
</organism>
<sequence length="156" mass="18779">AIRKMNFLLKRISFVKESQLKTLKIFFSSNPIDFPDMGPPIPEYKKRYGEADDVLRSRLLYQSRKRGMSENGILLSTFASFYLNRFTRRQLEEFDKIINKPSNDWDIFYWILGKKETPHEYNSEVMDLLKSFSRNQDMEARYRQPDLIFETRNNEK</sequence>